<dbReference type="GO" id="GO:0005778">
    <property type="term" value="C:peroxisomal membrane"/>
    <property type="evidence" value="ECO:0007669"/>
    <property type="project" value="UniProtKB-SubCell"/>
</dbReference>
<dbReference type="SUPFAM" id="SSF56801">
    <property type="entry name" value="Acetyl-CoA synthetase-like"/>
    <property type="match status" value="1"/>
</dbReference>
<dbReference type="Gene3D" id="3.30.300.30">
    <property type="match status" value="1"/>
</dbReference>
<keyword evidence="7" id="KW-0436">Ligase</keyword>
<comment type="catalytic activity">
    <reaction evidence="16">
        <text>a very long-chain fatty acid + ATP + CoA = a very long-chain fatty acyl-CoA + AMP + diphosphate</text>
        <dbReference type="Rhea" id="RHEA:54536"/>
        <dbReference type="ChEBI" id="CHEBI:30616"/>
        <dbReference type="ChEBI" id="CHEBI:33019"/>
        <dbReference type="ChEBI" id="CHEBI:57287"/>
        <dbReference type="ChEBI" id="CHEBI:58950"/>
        <dbReference type="ChEBI" id="CHEBI:138261"/>
        <dbReference type="ChEBI" id="CHEBI:456215"/>
    </reaction>
</comment>
<dbReference type="VEuPathDB" id="FungiDB:SAPIO_CDS4359"/>
<evidence type="ECO:0000256" key="11">
    <source>
        <dbReference type="ARBA" id="ARBA00022840"/>
    </source>
</evidence>
<dbReference type="Proteomes" id="UP000028545">
    <property type="component" value="Unassembled WGS sequence"/>
</dbReference>
<sequence length="627" mass="70185">MPLPLSVAAPAALAGLSYVNAKTSLWYDWLLIKSIVPTALSGAIREMRDRLNSFYVLESNAKSSSTANITFLKFEGKEYTYAEAYTIVLRYGAWLRQKHGVKPKDIVAMDFENSDTFVFLWFGLWSIGAKPAFMNYNLSGATLAHCVKSSDASLLLVDPNVAAKVTDEVRKELSNVRIVELTPDAEREILTTDPERRPDSDRSEDFGHNLAILIYTSGTTGMPKPAIVSWTKCISGGGFVSRWLGWRPGDVFYTAMPLYHSSAALLGLLNALEAGKTIALGRKFSTSHFWDEVRATDASIIQYVGEMCRYLLKAPPQKDEKTGENLDKKHRVRTAFGNGLRPDVWAEFKDRFGIDAIGEFYAATEGPMATFNFSRNDLTKGAIGRNGWLYDLVMSFRVALVEVDMDQDAPWRDPQTGRCKRVTPGQPGELLFKLPKDTQKKFQGYFKNSKATTSKVLRDVFSKGDAWFRTGDLVIWDNDGRIFFADRIGDTFRWKSENVSTAEVSQILGSHPAVHEANVYGVQLPHHDGRAGCAAVVLNGAPDEVVLRSIGEHVTRNLPGYARPIFLRLMPEMETTGTHKHQKHILRTEGVDPSKVDLSAVFWLRDQRYVPFKEKDWKMISEGAAKL</sequence>
<dbReference type="PROSITE" id="PS00455">
    <property type="entry name" value="AMP_BINDING"/>
    <property type="match status" value="1"/>
</dbReference>
<feature type="domain" description="AMP-dependent synthetase/ligase" evidence="20">
    <location>
        <begin position="66"/>
        <end position="435"/>
    </location>
</feature>
<evidence type="ECO:0000256" key="3">
    <source>
        <dbReference type="ARBA" id="ARBA00004651"/>
    </source>
</evidence>
<evidence type="ECO:0000259" key="20">
    <source>
        <dbReference type="Pfam" id="PF00501"/>
    </source>
</evidence>
<evidence type="ECO:0000256" key="15">
    <source>
        <dbReference type="ARBA" id="ARBA00023140"/>
    </source>
</evidence>
<dbReference type="GO" id="GO:0044539">
    <property type="term" value="P:long-chain fatty acid import into cell"/>
    <property type="evidence" value="ECO:0007669"/>
    <property type="project" value="TreeGrafter"/>
</dbReference>
<evidence type="ECO:0000256" key="4">
    <source>
        <dbReference type="ARBA" id="ARBA00006432"/>
    </source>
</evidence>
<dbReference type="InterPro" id="IPR045851">
    <property type="entry name" value="AMP-bd_C_sf"/>
</dbReference>
<keyword evidence="8" id="KW-0551">Lipid droplet</keyword>
<organism evidence="22 23">
    <name type="scientific">Pseudallescheria apiosperma</name>
    <name type="common">Scedosporium apiospermum</name>
    <dbReference type="NCBI Taxonomy" id="563466"/>
    <lineage>
        <taxon>Eukaryota</taxon>
        <taxon>Fungi</taxon>
        <taxon>Dikarya</taxon>
        <taxon>Ascomycota</taxon>
        <taxon>Pezizomycotina</taxon>
        <taxon>Sordariomycetes</taxon>
        <taxon>Hypocreomycetidae</taxon>
        <taxon>Microascales</taxon>
        <taxon>Microascaceae</taxon>
        <taxon>Scedosporium</taxon>
    </lineage>
</organism>
<keyword evidence="13" id="KW-0445">Lipid transport</keyword>
<evidence type="ECO:0000256" key="14">
    <source>
        <dbReference type="ARBA" id="ARBA00023136"/>
    </source>
</evidence>
<dbReference type="Pfam" id="PF00501">
    <property type="entry name" value="AMP-binding"/>
    <property type="match status" value="1"/>
</dbReference>
<dbReference type="GO" id="GO:0005324">
    <property type="term" value="F:long-chain fatty acid transmembrane transporter activity"/>
    <property type="evidence" value="ECO:0007669"/>
    <property type="project" value="TreeGrafter"/>
</dbReference>
<dbReference type="FunFam" id="3.40.50.12780:FF:000019">
    <property type="entry name" value="Long-chain fatty acid transporter"/>
    <property type="match status" value="1"/>
</dbReference>
<evidence type="ECO:0000313" key="23">
    <source>
        <dbReference type="Proteomes" id="UP000028545"/>
    </source>
</evidence>
<keyword evidence="10" id="KW-0547">Nucleotide-binding</keyword>
<dbReference type="InterPro" id="IPR042099">
    <property type="entry name" value="ANL_N_sf"/>
</dbReference>
<dbReference type="GO" id="GO:0009898">
    <property type="term" value="C:cytoplasmic side of plasma membrane"/>
    <property type="evidence" value="ECO:0007669"/>
    <property type="project" value="TreeGrafter"/>
</dbReference>
<dbReference type="GO" id="GO:0005811">
    <property type="term" value="C:lipid droplet"/>
    <property type="evidence" value="ECO:0007669"/>
    <property type="project" value="UniProtKB-SubCell"/>
</dbReference>
<dbReference type="HOGENOM" id="CLU_000022_46_3_1"/>
<evidence type="ECO:0000256" key="12">
    <source>
        <dbReference type="ARBA" id="ARBA00022989"/>
    </source>
</evidence>
<proteinExistence type="inferred from homology"/>
<comment type="caution">
    <text evidence="22">The sequence shown here is derived from an EMBL/GenBank/DDBJ whole genome shotgun (WGS) entry which is preliminary data.</text>
</comment>
<keyword evidence="6" id="KW-1003">Cell membrane</keyword>
<dbReference type="RefSeq" id="XP_016643529.1">
    <property type="nucleotide sequence ID" value="XM_016786927.1"/>
</dbReference>
<evidence type="ECO:0000256" key="7">
    <source>
        <dbReference type="ARBA" id="ARBA00022598"/>
    </source>
</evidence>
<evidence type="ECO:0000313" key="22">
    <source>
        <dbReference type="EMBL" id="KEZ43730.1"/>
    </source>
</evidence>
<dbReference type="Pfam" id="PF13193">
    <property type="entry name" value="AMP-binding_C"/>
    <property type="match status" value="1"/>
</dbReference>
<dbReference type="EMBL" id="JOWA01000091">
    <property type="protein sequence ID" value="KEZ43730.1"/>
    <property type="molecule type" value="Genomic_DNA"/>
</dbReference>
<keyword evidence="5" id="KW-0813">Transport</keyword>
<dbReference type="PANTHER" id="PTHR43107">
    <property type="entry name" value="LONG-CHAIN FATTY ACID TRANSPORT PROTEIN"/>
    <property type="match status" value="1"/>
</dbReference>
<evidence type="ECO:0000256" key="5">
    <source>
        <dbReference type="ARBA" id="ARBA00022448"/>
    </source>
</evidence>
<dbReference type="OMA" id="VWRQFLD"/>
<comment type="function">
    <text evidence="17">Acyl-CoA synthetase required for both the import of long chain fatty acids (LCFAs) (C14-C18) and the activation very long chain fatty acids (VLCFAs) (C20-C26) by esterification of the fatty acids into metabolically active CoA-thioesters for subsequent degradation or incorporation into phospholipids. The transport and fatty acyl-CoA synthetase activities are genetically separable and are thus independent activities. Esterifies VLCFAs in the peroxisome matrix. The VLCFAs are actively transported into peroxisomes by a PXA1-PXA2 heterodimeric transporter in the peroxisomal membrane.</text>
</comment>
<comment type="similarity">
    <text evidence="4">Belongs to the ATP-dependent AMP-binding enzyme family.</text>
</comment>
<evidence type="ECO:0000256" key="9">
    <source>
        <dbReference type="ARBA" id="ARBA00022692"/>
    </source>
</evidence>
<keyword evidence="11" id="KW-0067">ATP-binding</keyword>
<keyword evidence="14" id="KW-0472">Membrane</keyword>
<evidence type="ECO:0000259" key="21">
    <source>
        <dbReference type="Pfam" id="PF13193"/>
    </source>
</evidence>
<name>A0A084G8R8_PSEDA</name>
<dbReference type="InterPro" id="IPR025110">
    <property type="entry name" value="AMP-bd_C"/>
</dbReference>
<dbReference type="OrthoDB" id="10253869at2759"/>
<evidence type="ECO:0000256" key="13">
    <source>
        <dbReference type="ARBA" id="ARBA00023055"/>
    </source>
</evidence>
<evidence type="ECO:0000256" key="17">
    <source>
        <dbReference type="ARBA" id="ARBA00060276"/>
    </source>
</evidence>
<protein>
    <recommendedName>
        <fullName evidence="18">Very long-chain fatty acid transport protein</fullName>
    </recommendedName>
    <alternativeName>
        <fullName evidence="19">Very-long-chain acyl-CoA synthetase</fullName>
    </alternativeName>
</protein>
<evidence type="ECO:0000256" key="10">
    <source>
        <dbReference type="ARBA" id="ARBA00022741"/>
    </source>
</evidence>
<evidence type="ECO:0000256" key="1">
    <source>
        <dbReference type="ARBA" id="ARBA00004502"/>
    </source>
</evidence>
<dbReference type="FunFam" id="3.30.300.30:FF:000002">
    <property type="entry name" value="Long-chain fatty acid transport protein 1"/>
    <property type="match status" value="1"/>
</dbReference>
<comment type="subcellular location">
    <subcellularLocation>
        <location evidence="3">Cell membrane</location>
        <topology evidence="3">Multi-pass membrane protein</topology>
    </subcellularLocation>
    <subcellularLocation>
        <location evidence="1">Lipid droplet</location>
    </subcellularLocation>
    <subcellularLocation>
        <location evidence="2">Peroxisome membrane</location>
        <topology evidence="2">Multi-pass membrane protein</topology>
    </subcellularLocation>
</comment>
<evidence type="ECO:0000256" key="16">
    <source>
        <dbReference type="ARBA" id="ARBA00051585"/>
    </source>
</evidence>
<evidence type="ECO:0000256" key="19">
    <source>
        <dbReference type="ARBA" id="ARBA00078285"/>
    </source>
</evidence>
<reference evidence="22 23" key="1">
    <citation type="journal article" date="2014" name="Genome Announc.">
        <title>Draft genome sequence of the pathogenic fungus Scedosporium apiospermum.</title>
        <authorList>
            <person name="Vandeputte P."/>
            <person name="Ghamrawi S."/>
            <person name="Rechenmann M."/>
            <person name="Iltis A."/>
            <person name="Giraud S."/>
            <person name="Fleury M."/>
            <person name="Thornton C."/>
            <person name="Delhaes L."/>
            <person name="Meyer W."/>
            <person name="Papon N."/>
            <person name="Bouchara J.P."/>
        </authorList>
    </citation>
    <scope>NUCLEOTIDE SEQUENCE [LARGE SCALE GENOMIC DNA]</scope>
    <source>
        <strain evidence="22 23">IHEM 14462</strain>
    </source>
</reference>
<dbReference type="PANTHER" id="PTHR43107:SF15">
    <property type="entry name" value="FATTY ACID TRANSPORT PROTEIN 3, ISOFORM A"/>
    <property type="match status" value="1"/>
</dbReference>
<keyword evidence="9" id="KW-0812">Transmembrane</keyword>
<accession>A0A084G8R8</accession>
<dbReference type="GO" id="GO:0004467">
    <property type="term" value="F:long-chain fatty acid-CoA ligase activity"/>
    <property type="evidence" value="ECO:0007669"/>
    <property type="project" value="TreeGrafter"/>
</dbReference>
<gene>
    <name evidence="22" type="ORF">SAPIO_CDS4359</name>
</gene>
<evidence type="ECO:0000256" key="8">
    <source>
        <dbReference type="ARBA" id="ARBA00022677"/>
    </source>
</evidence>
<keyword evidence="12" id="KW-1133">Transmembrane helix</keyword>
<dbReference type="KEGG" id="sapo:SAPIO_CDS4359"/>
<dbReference type="GO" id="GO:0005524">
    <property type="term" value="F:ATP binding"/>
    <property type="evidence" value="ECO:0007669"/>
    <property type="project" value="UniProtKB-KW"/>
</dbReference>
<dbReference type="GeneID" id="27723431"/>
<dbReference type="InterPro" id="IPR020845">
    <property type="entry name" value="AMP-binding_CS"/>
</dbReference>
<evidence type="ECO:0000256" key="6">
    <source>
        <dbReference type="ARBA" id="ARBA00022475"/>
    </source>
</evidence>
<dbReference type="InterPro" id="IPR000873">
    <property type="entry name" value="AMP-dep_synth/lig_dom"/>
</dbReference>
<keyword evidence="15" id="KW-0576">Peroxisome</keyword>
<evidence type="ECO:0000256" key="2">
    <source>
        <dbReference type="ARBA" id="ARBA00004585"/>
    </source>
</evidence>
<dbReference type="Gene3D" id="3.40.50.12780">
    <property type="entry name" value="N-terminal domain of ligase-like"/>
    <property type="match status" value="1"/>
</dbReference>
<feature type="domain" description="AMP-binding enzyme C-terminal" evidence="21">
    <location>
        <begin position="503"/>
        <end position="580"/>
    </location>
</feature>
<dbReference type="AlphaFoldDB" id="A0A084G8R8"/>
<evidence type="ECO:0000256" key="18">
    <source>
        <dbReference type="ARBA" id="ARBA00068795"/>
    </source>
</evidence>
<keyword evidence="23" id="KW-1185">Reference proteome</keyword>